<evidence type="ECO:0000313" key="4">
    <source>
        <dbReference type="EMBL" id="SEG61458.1"/>
    </source>
</evidence>
<evidence type="ECO:0000256" key="2">
    <source>
        <dbReference type="SAM" id="Phobius"/>
    </source>
</evidence>
<keyword evidence="2" id="KW-0812">Transmembrane</keyword>
<protein>
    <submittedName>
        <fullName evidence="4">Protein RodZ, contains Xre-like HTH and DUF4115 domains</fullName>
    </submittedName>
</protein>
<evidence type="ECO:0000259" key="3">
    <source>
        <dbReference type="Pfam" id="PF13464"/>
    </source>
</evidence>
<dbReference type="Gene3D" id="1.10.260.40">
    <property type="entry name" value="lambda repressor-like DNA-binding domains"/>
    <property type="match status" value="1"/>
</dbReference>
<dbReference type="Pfam" id="PF13464">
    <property type="entry name" value="RodZ_C"/>
    <property type="match status" value="1"/>
</dbReference>
<keyword evidence="2" id="KW-1133">Transmembrane helix</keyword>
<dbReference type="RefSeq" id="WP_103939041.1">
    <property type="nucleotide sequence ID" value="NZ_FNVO01000007.1"/>
</dbReference>
<dbReference type="Proteomes" id="UP000236723">
    <property type="component" value="Unassembled WGS sequence"/>
</dbReference>
<dbReference type="AlphaFoldDB" id="A0A1H6BL72"/>
<feature type="transmembrane region" description="Helical" evidence="2">
    <location>
        <begin position="100"/>
        <end position="120"/>
    </location>
</feature>
<dbReference type="InterPro" id="IPR050400">
    <property type="entry name" value="Bact_Cytoskel_RodZ"/>
</dbReference>
<gene>
    <name evidence="4" type="ORF">SAMN04489712_107215</name>
</gene>
<proteinExistence type="predicted"/>
<feature type="region of interest" description="Disordered" evidence="1">
    <location>
        <begin position="225"/>
        <end position="250"/>
    </location>
</feature>
<name>A0A1H6BL72_9ACTN</name>
<dbReference type="InterPro" id="IPR025194">
    <property type="entry name" value="RodZ-like_C"/>
</dbReference>
<feature type="domain" description="Cytoskeleton protein RodZ-like C-terminal" evidence="3">
    <location>
        <begin position="172"/>
        <end position="240"/>
    </location>
</feature>
<keyword evidence="2" id="KW-0472">Membrane</keyword>
<reference evidence="5" key="1">
    <citation type="submission" date="2016-10" db="EMBL/GenBank/DDBJ databases">
        <authorList>
            <person name="Varghese N."/>
            <person name="Submissions S."/>
        </authorList>
    </citation>
    <scope>NUCLEOTIDE SEQUENCE [LARGE SCALE GENOMIC DNA]</scope>
    <source>
        <strain evidence="5">DSM 43163</strain>
    </source>
</reference>
<dbReference type="Pfam" id="PF13413">
    <property type="entry name" value="HTH_25"/>
    <property type="match status" value="1"/>
</dbReference>
<sequence>MSIGETLASARQTAGLTVDQVSERTRIRATVVRGIEGDDFASCGGDFYARGHIRSIAKAVGIDPEPLIQEYDRLHGPLEPVSAVAAFEPEMPVKIGERRAPNWSAAMAVALVLVLVYGIVRVVGGIGDQQNARPVAQPSEGRSKPPAAASPTVRPREDAVAAVPRKNVELKVKAERSSWLNVRDEKGRQLFSGLLAAGRSMEWTAKKRIEVLIGNGGGVKLTVNGKDLGSPGTDGQVLRLSFGPGDPEGA</sequence>
<dbReference type="OrthoDB" id="5243487at2"/>
<dbReference type="PANTHER" id="PTHR34475">
    <property type="match status" value="1"/>
</dbReference>
<dbReference type="PANTHER" id="PTHR34475:SF1">
    <property type="entry name" value="CYTOSKELETON PROTEIN RODZ"/>
    <property type="match status" value="1"/>
</dbReference>
<dbReference type="EMBL" id="FNVO01000007">
    <property type="protein sequence ID" value="SEG61458.1"/>
    <property type="molecule type" value="Genomic_DNA"/>
</dbReference>
<feature type="region of interest" description="Disordered" evidence="1">
    <location>
        <begin position="130"/>
        <end position="161"/>
    </location>
</feature>
<evidence type="ECO:0000313" key="5">
    <source>
        <dbReference type="Proteomes" id="UP000236723"/>
    </source>
</evidence>
<dbReference type="GO" id="GO:0003677">
    <property type="term" value="F:DNA binding"/>
    <property type="evidence" value="ECO:0007669"/>
    <property type="project" value="InterPro"/>
</dbReference>
<dbReference type="InterPro" id="IPR010982">
    <property type="entry name" value="Lambda_DNA-bd_dom_sf"/>
</dbReference>
<accession>A0A1H6BL72</accession>
<organism evidence="4 5">
    <name type="scientific">Thermomonospora echinospora</name>
    <dbReference type="NCBI Taxonomy" id="1992"/>
    <lineage>
        <taxon>Bacteria</taxon>
        <taxon>Bacillati</taxon>
        <taxon>Actinomycetota</taxon>
        <taxon>Actinomycetes</taxon>
        <taxon>Streptosporangiales</taxon>
        <taxon>Thermomonosporaceae</taxon>
        <taxon>Thermomonospora</taxon>
    </lineage>
</organism>
<evidence type="ECO:0000256" key="1">
    <source>
        <dbReference type="SAM" id="MobiDB-lite"/>
    </source>
</evidence>
<keyword evidence="5" id="KW-1185">Reference proteome</keyword>